<protein>
    <recommendedName>
        <fullName evidence="8">Fringe-like glycosyltransferase domain-containing protein</fullName>
    </recommendedName>
</protein>
<dbReference type="GO" id="GO:0016757">
    <property type="term" value="F:glycosyltransferase activity"/>
    <property type="evidence" value="ECO:0007669"/>
    <property type="project" value="UniProtKB-KW"/>
</dbReference>
<reference evidence="9 10" key="1">
    <citation type="journal article" date="2015" name="Nat. Commun.">
        <title>Lucilia cuprina genome unlocks parasitic fly biology to underpin future interventions.</title>
        <authorList>
            <person name="Anstead C.A."/>
            <person name="Korhonen P.K."/>
            <person name="Young N.D."/>
            <person name="Hall R.S."/>
            <person name="Jex A.R."/>
            <person name="Murali S.C."/>
            <person name="Hughes D.S."/>
            <person name="Lee S.F."/>
            <person name="Perry T."/>
            <person name="Stroehlein A.J."/>
            <person name="Ansell B.R."/>
            <person name="Breugelmans B."/>
            <person name="Hofmann A."/>
            <person name="Qu J."/>
            <person name="Dugan S."/>
            <person name="Lee S.L."/>
            <person name="Chao H."/>
            <person name="Dinh H."/>
            <person name="Han Y."/>
            <person name="Doddapaneni H.V."/>
            <person name="Worley K.C."/>
            <person name="Muzny D.M."/>
            <person name="Ioannidis P."/>
            <person name="Waterhouse R.M."/>
            <person name="Zdobnov E.M."/>
            <person name="James P.J."/>
            <person name="Bagnall N.H."/>
            <person name="Kotze A.C."/>
            <person name="Gibbs R.A."/>
            <person name="Richards S."/>
            <person name="Batterham P."/>
            <person name="Gasser R.B."/>
        </authorList>
    </citation>
    <scope>NUCLEOTIDE SEQUENCE [LARGE SCALE GENOMIC DNA]</scope>
    <source>
        <strain evidence="9 10">LS</strain>
        <tissue evidence="9">Full body</tissue>
    </source>
</reference>
<dbReference type="Gene3D" id="3.90.550.50">
    <property type="match status" value="1"/>
</dbReference>
<dbReference type="GO" id="GO:0016020">
    <property type="term" value="C:membrane"/>
    <property type="evidence" value="ECO:0007669"/>
    <property type="project" value="UniProtKB-SubCell"/>
</dbReference>
<dbReference type="STRING" id="7375.A0A0L0BSW6"/>
<evidence type="ECO:0000256" key="2">
    <source>
        <dbReference type="ARBA" id="ARBA00022676"/>
    </source>
</evidence>
<dbReference type="AlphaFoldDB" id="A0A0L0BSW6"/>
<comment type="caution">
    <text evidence="9">The sequence shown here is derived from an EMBL/GenBank/DDBJ whole genome shotgun (WGS) entry which is preliminary data.</text>
</comment>
<sequence>MDEIYLGERYGYCLYAEDGFNYITGGSGIAFSLTVVKLILQHCSCPSATAPDDIILGSCLHSLQLKALHSPGIHQIFCWVDPIEVYNQCFTAEDHQLLAMENHVHKILIDLDYSSKNRKLLAKKEPLNLNEIPVSLESSLYHSKEHL</sequence>
<keyword evidence="5" id="KW-0735">Signal-anchor</keyword>
<dbReference type="EMBL" id="JRES01001402">
    <property type="protein sequence ID" value="KNC23175.1"/>
    <property type="molecule type" value="Genomic_DNA"/>
</dbReference>
<keyword evidence="3" id="KW-0808">Transferase</keyword>
<dbReference type="Proteomes" id="UP000037069">
    <property type="component" value="Unassembled WGS sequence"/>
</dbReference>
<dbReference type="OrthoDB" id="421979at2759"/>
<keyword evidence="7" id="KW-0472">Membrane</keyword>
<gene>
    <name evidence="9" type="ORF">FF38_00538</name>
</gene>
<feature type="domain" description="Fringe-like glycosyltransferase" evidence="8">
    <location>
        <begin position="3"/>
        <end position="76"/>
    </location>
</feature>
<evidence type="ECO:0000256" key="4">
    <source>
        <dbReference type="ARBA" id="ARBA00022692"/>
    </source>
</evidence>
<organism evidence="9 10">
    <name type="scientific">Lucilia cuprina</name>
    <name type="common">Green bottle fly</name>
    <name type="synonym">Australian sheep blowfly</name>
    <dbReference type="NCBI Taxonomy" id="7375"/>
    <lineage>
        <taxon>Eukaryota</taxon>
        <taxon>Metazoa</taxon>
        <taxon>Ecdysozoa</taxon>
        <taxon>Arthropoda</taxon>
        <taxon>Hexapoda</taxon>
        <taxon>Insecta</taxon>
        <taxon>Pterygota</taxon>
        <taxon>Neoptera</taxon>
        <taxon>Endopterygota</taxon>
        <taxon>Diptera</taxon>
        <taxon>Brachycera</taxon>
        <taxon>Muscomorpha</taxon>
        <taxon>Oestroidea</taxon>
        <taxon>Calliphoridae</taxon>
        <taxon>Luciliinae</taxon>
        <taxon>Lucilia</taxon>
    </lineage>
</organism>
<comment type="subcellular location">
    <subcellularLocation>
        <location evidence="1">Membrane</location>
        <topology evidence="1">Single-pass type II membrane protein</topology>
    </subcellularLocation>
</comment>
<evidence type="ECO:0000256" key="7">
    <source>
        <dbReference type="ARBA" id="ARBA00023136"/>
    </source>
</evidence>
<dbReference type="Pfam" id="PF02434">
    <property type="entry name" value="Fringe"/>
    <property type="match status" value="1"/>
</dbReference>
<accession>A0A0L0BSW6</accession>
<name>A0A0L0BSW6_LUCCU</name>
<evidence type="ECO:0000256" key="5">
    <source>
        <dbReference type="ARBA" id="ARBA00022968"/>
    </source>
</evidence>
<keyword evidence="10" id="KW-1185">Reference proteome</keyword>
<keyword evidence="2" id="KW-0328">Glycosyltransferase</keyword>
<dbReference type="InterPro" id="IPR003378">
    <property type="entry name" value="Fringe-like_glycosylTrfase"/>
</dbReference>
<evidence type="ECO:0000313" key="10">
    <source>
        <dbReference type="Proteomes" id="UP000037069"/>
    </source>
</evidence>
<evidence type="ECO:0000256" key="1">
    <source>
        <dbReference type="ARBA" id="ARBA00004606"/>
    </source>
</evidence>
<evidence type="ECO:0000313" key="9">
    <source>
        <dbReference type="EMBL" id="KNC23175.1"/>
    </source>
</evidence>
<evidence type="ECO:0000256" key="6">
    <source>
        <dbReference type="ARBA" id="ARBA00022989"/>
    </source>
</evidence>
<keyword evidence="4" id="KW-0812">Transmembrane</keyword>
<proteinExistence type="predicted"/>
<evidence type="ECO:0000259" key="8">
    <source>
        <dbReference type="Pfam" id="PF02434"/>
    </source>
</evidence>
<keyword evidence="6" id="KW-1133">Transmembrane helix</keyword>
<evidence type="ECO:0000256" key="3">
    <source>
        <dbReference type="ARBA" id="ARBA00022679"/>
    </source>
</evidence>